<keyword evidence="1" id="KW-0520">NAD</keyword>
<dbReference type="Proteomes" id="UP000033101">
    <property type="component" value="Chromosome"/>
</dbReference>
<evidence type="ECO:0000256" key="1">
    <source>
        <dbReference type="ARBA" id="ARBA00023027"/>
    </source>
</evidence>
<keyword evidence="2" id="KW-0812">Transmembrane</keyword>
<feature type="transmembrane region" description="Helical" evidence="2">
    <location>
        <begin position="119"/>
        <end position="141"/>
    </location>
</feature>
<dbReference type="EMBL" id="CP009516">
    <property type="protein sequence ID" value="AKB79079.1"/>
    <property type="molecule type" value="Genomic_DNA"/>
</dbReference>
<dbReference type="KEGG" id="mhor:MSHOH_2596"/>
<keyword evidence="5" id="KW-1185">Reference proteome</keyword>
<dbReference type="InterPro" id="IPR029479">
    <property type="entry name" value="Nitroreductase"/>
</dbReference>
<dbReference type="OrthoDB" id="105365at2157"/>
<dbReference type="GO" id="GO:0046857">
    <property type="term" value="F:oxidoreductase activity, acting on other nitrogenous compounds as donors, with NAD or NADP as acceptor"/>
    <property type="evidence" value="ECO:0007669"/>
    <property type="project" value="TreeGrafter"/>
</dbReference>
<dbReference type="GO" id="GO:0046256">
    <property type="term" value="P:2,4,6-trinitrotoluene catabolic process"/>
    <property type="evidence" value="ECO:0007669"/>
    <property type="project" value="TreeGrafter"/>
</dbReference>
<evidence type="ECO:0000256" key="2">
    <source>
        <dbReference type="SAM" id="Phobius"/>
    </source>
</evidence>
<proteinExistence type="predicted"/>
<dbReference type="AlphaFoldDB" id="A0A0E3SBA1"/>
<reference evidence="4 5" key="1">
    <citation type="submission" date="2014-07" db="EMBL/GenBank/DDBJ databases">
        <title>Methanogenic archaea and the global carbon cycle.</title>
        <authorList>
            <person name="Henriksen J.R."/>
            <person name="Luke J."/>
            <person name="Reinhart S."/>
            <person name="Benedict M.N."/>
            <person name="Youngblut N.D."/>
            <person name="Metcalf M.E."/>
            <person name="Whitaker R.J."/>
            <person name="Metcalf W.W."/>
        </authorList>
    </citation>
    <scope>NUCLEOTIDE SEQUENCE [LARGE SCALE GENOMIC DNA]</scope>
    <source>
        <strain evidence="4 5">HB-1</strain>
    </source>
</reference>
<gene>
    <name evidence="4" type="ORF">MSHOH_2596</name>
</gene>
<evidence type="ECO:0000313" key="5">
    <source>
        <dbReference type="Proteomes" id="UP000033101"/>
    </source>
</evidence>
<dbReference type="HOGENOM" id="CLU_070764_7_0_2"/>
<dbReference type="InterPro" id="IPR000415">
    <property type="entry name" value="Nitroreductase-like"/>
</dbReference>
<name>A0A0E3SBA1_9EURY</name>
<sequence length="189" mass="21371">MIVNETLKTIKQRRSIRSFKDEQIREEELQAVLEAGLYAPNAGDQSWHFTVVQNRELLDRLNLAAKEVAKQMEMEHLRKLGKNEKFNCLYGAPTLIMVSGNEHAPVPLEADCAAATQNLLLAAESIGLGSCWIFFVLLAFYSSEGSELRKQLKIPEGYRPYCSAVLGYKKATVVNVPDRRKPNLITYIR</sequence>
<evidence type="ECO:0000313" key="4">
    <source>
        <dbReference type="EMBL" id="AKB79079.1"/>
    </source>
</evidence>
<dbReference type="STRING" id="1434110.MSHOH_2596"/>
<dbReference type="GeneID" id="24831891"/>
<dbReference type="Gene3D" id="3.40.109.10">
    <property type="entry name" value="NADH Oxidase"/>
    <property type="match status" value="1"/>
</dbReference>
<dbReference type="GO" id="GO:0005829">
    <property type="term" value="C:cytosol"/>
    <property type="evidence" value="ECO:0007669"/>
    <property type="project" value="TreeGrafter"/>
</dbReference>
<dbReference type="SUPFAM" id="SSF55469">
    <property type="entry name" value="FMN-dependent nitroreductase-like"/>
    <property type="match status" value="1"/>
</dbReference>
<keyword evidence="2" id="KW-0472">Membrane</keyword>
<keyword evidence="2" id="KW-1133">Transmembrane helix</keyword>
<accession>A0A0E3SBA1</accession>
<organism evidence="4 5">
    <name type="scientific">Methanosarcina horonobensis HB-1 = JCM 15518</name>
    <dbReference type="NCBI Taxonomy" id="1434110"/>
    <lineage>
        <taxon>Archaea</taxon>
        <taxon>Methanobacteriati</taxon>
        <taxon>Methanobacteriota</taxon>
        <taxon>Stenosarchaea group</taxon>
        <taxon>Methanomicrobia</taxon>
        <taxon>Methanosarcinales</taxon>
        <taxon>Methanosarcinaceae</taxon>
        <taxon>Methanosarcina</taxon>
    </lineage>
</organism>
<dbReference type="Pfam" id="PF00881">
    <property type="entry name" value="Nitroreductase"/>
    <property type="match status" value="1"/>
</dbReference>
<dbReference type="InterPro" id="IPR050627">
    <property type="entry name" value="Nitroreductase/BluB"/>
</dbReference>
<dbReference type="RefSeq" id="WP_048140472.1">
    <property type="nucleotide sequence ID" value="NZ_CP009516.1"/>
</dbReference>
<protein>
    <submittedName>
        <fullName evidence="4">Nitroreductase</fullName>
    </submittedName>
</protein>
<evidence type="ECO:0000259" key="3">
    <source>
        <dbReference type="Pfam" id="PF00881"/>
    </source>
</evidence>
<dbReference type="PANTHER" id="PTHR23026">
    <property type="entry name" value="NADPH NITROREDUCTASE"/>
    <property type="match status" value="1"/>
</dbReference>
<dbReference type="PATRIC" id="fig|1434110.4.peg.3339"/>
<feature type="domain" description="Nitroreductase" evidence="3">
    <location>
        <begin position="10"/>
        <end position="168"/>
    </location>
</feature>
<dbReference type="PANTHER" id="PTHR23026:SF125">
    <property type="entry name" value="OXYGEN-INSENSITIVE NAD(P)H NITROREDUCTASE"/>
    <property type="match status" value="1"/>
</dbReference>